<evidence type="ECO:0000256" key="1">
    <source>
        <dbReference type="SAM" id="MobiDB-lite"/>
    </source>
</evidence>
<organism evidence="4">
    <name type="scientific">Onchocerca ochengi</name>
    <name type="common">Filarial nematode worm</name>
    <dbReference type="NCBI Taxonomy" id="42157"/>
    <lineage>
        <taxon>Eukaryota</taxon>
        <taxon>Metazoa</taxon>
        <taxon>Ecdysozoa</taxon>
        <taxon>Nematoda</taxon>
        <taxon>Chromadorea</taxon>
        <taxon>Rhabditida</taxon>
        <taxon>Spirurina</taxon>
        <taxon>Spiruromorpha</taxon>
        <taxon>Filarioidea</taxon>
        <taxon>Onchocercidae</taxon>
        <taxon>Onchocerca</taxon>
    </lineage>
</organism>
<dbReference type="WBParaSite" id="nOo.2.0.1.t12951-RA">
    <property type="protein sequence ID" value="nOo.2.0.1.t12951-RA"/>
    <property type="gene ID" value="nOo.2.0.1.g12951"/>
</dbReference>
<evidence type="ECO:0000313" key="2">
    <source>
        <dbReference type="EMBL" id="VDN00358.1"/>
    </source>
</evidence>
<reference evidence="2 3" key="2">
    <citation type="submission" date="2018-08" db="EMBL/GenBank/DDBJ databases">
        <authorList>
            <person name="Laetsch R D."/>
            <person name="Stevens L."/>
            <person name="Kumar S."/>
            <person name="Blaxter L. M."/>
        </authorList>
    </citation>
    <scope>NUCLEOTIDE SEQUENCE [LARGE SCALE GENOMIC DNA]</scope>
</reference>
<name>A0A182EXP8_ONCOC</name>
<feature type="region of interest" description="Disordered" evidence="1">
    <location>
        <begin position="1"/>
        <end position="23"/>
    </location>
</feature>
<sequence length="42" mass="4854">MEKRKERVASSETLQLPQLEEPPKPLKTLLIGYTAEPKRFLS</sequence>
<evidence type="ECO:0000313" key="4">
    <source>
        <dbReference type="WBParaSite" id="nOo.2.0.1.t12951-RA"/>
    </source>
</evidence>
<accession>A0A182EXP8</accession>
<dbReference type="EMBL" id="UYRW01012730">
    <property type="protein sequence ID" value="VDN00358.1"/>
    <property type="molecule type" value="Genomic_DNA"/>
</dbReference>
<gene>
    <name evidence="2" type="ORF">NOO_LOCUS12951</name>
</gene>
<protein>
    <submittedName>
        <fullName evidence="2 4">Uncharacterized protein</fullName>
    </submittedName>
</protein>
<dbReference type="AlphaFoldDB" id="A0A182EXP8"/>
<proteinExistence type="predicted"/>
<dbReference type="Proteomes" id="UP000271087">
    <property type="component" value="Unassembled WGS sequence"/>
</dbReference>
<keyword evidence="3" id="KW-1185">Reference proteome</keyword>
<evidence type="ECO:0000313" key="3">
    <source>
        <dbReference type="Proteomes" id="UP000271087"/>
    </source>
</evidence>
<reference evidence="4" key="1">
    <citation type="submission" date="2016-06" db="UniProtKB">
        <authorList>
            <consortium name="WormBaseParasite"/>
        </authorList>
    </citation>
    <scope>IDENTIFICATION</scope>
</reference>